<dbReference type="Gene3D" id="3.40.50.1820">
    <property type="entry name" value="alpha/beta hydrolase"/>
    <property type="match status" value="1"/>
</dbReference>
<evidence type="ECO:0000313" key="3">
    <source>
        <dbReference type="Proteomes" id="UP000030647"/>
    </source>
</evidence>
<evidence type="ECO:0000259" key="1">
    <source>
        <dbReference type="Pfam" id="PF00561"/>
    </source>
</evidence>
<organism evidence="2 3">
    <name type="scientific">Schleiferilactobacillus shenzhenensis LY-73</name>
    <dbReference type="NCBI Taxonomy" id="1231336"/>
    <lineage>
        <taxon>Bacteria</taxon>
        <taxon>Bacillati</taxon>
        <taxon>Bacillota</taxon>
        <taxon>Bacilli</taxon>
        <taxon>Lactobacillales</taxon>
        <taxon>Lactobacillaceae</taxon>
        <taxon>Schleiferilactobacillus</taxon>
    </lineage>
</organism>
<reference evidence="3" key="1">
    <citation type="journal article" date="2013" name="Genome Announc.">
        <title>Whole-Genome Sequencing of Lactobacillus shenzhenensis Strain LY-73T.</title>
        <authorList>
            <person name="Lin Z."/>
            <person name="Liu Z."/>
            <person name="Yang R."/>
            <person name="Zou Y."/>
            <person name="Wan D."/>
            <person name="Chen J."/>
            <person name="Guo M."/>
            <person name="Zhao J."/>
            <person name="Fang C."/>
            <person name="Yang R."/>
            <person name="Liu F."/>
        </authorList>
    </citation>
    <scope>NUCLEOTIDE SEQUENCE [LARGE SCALE GENOMIC DNA]</scope>
    <source>
        <strain evidence="3">LY-73</strain>
    </source>
</reference>
<dbReference type="InterPro" id="IPR000073">
    <property type="entry name" value="AB_hydrolase_1"/>
</dbReference>
<dbReference type="STRING" id="1231336.L248_1026"/>
<dbReference type="OrthoDB" id="9805423at2"/>
<dbReference type="PANTHER" id="PTHR43194">
    <property type="entry name" value="HYDROLASE ALPHA/BETA FOLD FAMILY"/>
    <property type="match status" value="1"/>
</dbReference>
<accession>U4TJI8</accession>
<sequence length="264" mass="28755">MQQIPVAENTSVAVTVSGHGQPVVFLNGFGGYQEIWTAQVAAFTAAGYQTVTWDYRGQGASTGDTAASLRVLAGDLHTVLNTLDLQTPILIGHSMGASVIWAFLKDYPAFAVKAVVTVDQSPMMVNTQNWWYGFRGLDRASTHQFFQLLSRHHETLKGLDAAVAAPLLAAEKAHPFFRIAAEELLSNHLRADWRPVVEKMACPTLMVGALQSPYFPAGYGDWAARWNTHIQTATIDGCGHDIMAEVPDRFDAAVLAFLQTLPQA</sequence>
<keyword evidence="3" id="KW-1185">Reference proteome</keyword>
<dbReference type="RefSeq" id="WP_022530358.1">
    <property type="nucleotide sequence ID" value="NZ_KI271599.1"/>
</dbReference>
<dbReference type="EMBL" id="KI271599">
    <property type="protein sequence ID" value="ERL64364.1"/>
    <property type="molecule type" value="Genomic_DNA"/>
</dbReference>
<protein>
    <recommendedName>
        <fullName evidence="1">AB hydrolase-1 domain-containing protein</fullName>
    </recommendedName>
</protein>
<dbReference type="SUPFAM" id="SSF53474">
    <property type="entry name" value="alpha/beta-Hydrolases"/>
    <property type="match status" value="1"/>
</dbReference>
<name>U4TJI8_9LACO</name>
<dbReference type="HOGENOM" id="CLU_020336_12_0_9"/>
<evidence type="ECO:0000313" key="2">
    <source>
        <dbReference type="EMBL" id="ERL64364.1"/>
    </source>
</evidence>
<dbReference type="PANTHER" id="PTHR43194:SF2">
    <property type="entry name" value="PEROXISOMAL MEMBRANE PROTEIN LPX1"/>
    <property type="match status" value="1"/>
</dbReference>
<dbReference type="InterPro" id="IPR029058">
    <property type="entry name" value="AB_hydrolase_fold"/>
</dbReference>
<dbReference type="Proteomes" id="UP000030647">
    <property type="component" value="Unassembled WGS sequence"/>
</dbReference>
<gene>
    <name evidence="2" type="ORF">L248_1026</name>
</gene>
<dbReference type="Pfam" id="PF00561">
    <property type="entry name" value="Abhydrolase_1"/>
    <property type="match status" value="1"/>
</dbReference>
<dbReference type="InterPro" id="IPR050228">
    <property type="entry name" value="Carboxylesterase_BioH"/>
</dbReference>
<proteinExistence type="predicted"/>
<feature type="domain" description="AB hydrolase-1" evidence="1">
    <location>
        <begin position="22"/>
        <end position="243"/>
    </location>
</feature>
<dbReference type="eggNOG" id="COG2267">
    <property type="taxonomic scope" value="Bacteria"/>
</dbReference>
<dbReference type="AlphaFoldDB" id="U4TJI8"/>